<keyword evidence="4" id="KW-0472">Membrane</keyword>
<keyword evidence="6" id="KW-0325">Glycoprotein</keyword>
<dbReference type="Proteomes" id="UP000694851">
    <property type="component" value="Unplaced"/>
</dbReference>
<organism evidence="7 8">
    <name type="scientific">Hipposideros armiger</name>
    <name type="common">Great Himalayan leaf-nosed bat</name>
    <dbReference type="NCBI Taxonomy" id="186990"/>
    <lineage>
        <taxon>Eukaryota</taxon>
        <taxon>Metazoa</taxon>
        <taxon>Chordata</taxon>
        <taxon>Craniata</taxon>
        <taxon>Vertebrata</taxon>
        <taxon>Euteleostomi</taxon>
        <taxon>Mammalia</taxon>
        <taxon>Eutheria</taxon>
        <taxon>Laurasiatheria</taxon>
        <taxon>Chiroptera</taxon>
        <taxon>Yinpterochiroptera</taxon>
        <taxon>Rhinolophoidea</taxon>
        <taxon>Hipposideridae</taxon>
        <taxon>Hipposideros</taxon>
    </lineage>
</organism>
<evidence type="ECO:0000256" key="3">
    <source>
        <dbReference type="ARBA" id="ARBA00022729"/>
    </source>
</evidence>
<comment type="subcellular location">
    <subcellularLocation>
        <location evidence="1">Cell membrane</location>
    </subcellularLocation>
</comment>
<keyword evidence="7" id="KW-1185">Reference proteome</keyword>
<dbReference type="PANTHER" id="PTHR32286">
    <property type="entry name" value="LYMPHOCYTE ANTIGEN 6 COMPLEX LOCUS PROTEIN G6F"/>
    <property type="match status" value="1"/>
</dbReference>
<dbReference type="InterPro" id="IPR045860">
    <property type="entry name" value="Snake_toxin-like_sf"/>
</dbReference>
<proteinExistence type="predicted"/>
<dbReference type="GO" id="GO:0009897">
    <property type="term" value="C:external side of plasma membrane"/>
    <property type="evidence" value="ECO:0007669"/>
    <property type="project" value="TreeGrafter"/>
</dbReference>
<evidence type="ECO:0000313" key="8">
    <source>
        <dbReference type="RefSeq" id="XP_019482260.1"/>
    </source>
</evidence>
<evidence type="ECO:0000256" key="6">
    <source>
        <dbReference type="ARBA" id="ARBA00023180"/>
    </source>
</evidence>
<sequence length="101" mass="10827">MVTACGFLKHKPQPGLRQSELPGNPSVTLPHHHPACVTAHHCNQVGTELVGHVTHTPHRDCCVRDLCNSAVVRTVAPACTLAAAATALAWVLPGLWRGWWG</sequence>
<dbReference type="GO" id="GO:0030550">
    <property type="term" value="F:acetylcholine receptor inhibitor activity"/>
    <property type="evidence" value="ECO:0007669"/>
    <property type="project" value="TreeGrafter"/>
</dbReference>
<accession>A0A8B7Q0C0</accession>
<evidence type="ECO:0000256" key="2">
    <source>
        <dbReference type="ARBA" id="ARBA00022475"/>
    </source>
</evidence>
<dbReference type="SUPFAM" id="SSF57302">
    <property type="entry name" value="Snake toxin-like"/>
    <property type="match status" value="1"/>
</dbReference>
<evidence type="ECO:0000313" key="7">
    <source>
        <dbReference type="Proteomes" id="UP000694851"/>
    </source>
</evidence>
<dbReference type="GO" id="GO:0095500">
    <property type="term" value="P:acetylcholine receptor signaling pathway"/>
    <property type="evidence" value="ECO:0007669"/>
    <property type="project" value="TreeGrafter"/>
</dbReference>
<dbReference type="OrthoDB" id="9436841at2759"/>
<keyword evidence="5" id="KW-1015">Disulfide bond</keyword>
<evidence type="ECO:0000256" key="1">
    <source>
        <dbReference type="ARBA" id="ARBA00004236"/>
    </source>
</evidence>
<dbReference type="KEGG" id="hai:109373105"/>
<keyword evidence="2" id="KW-1003">Cell membrane</keyword>
<dbReference type="GeneID" id="109373105"/>
<dbReference type="AlphaFoldDB" id="A0A8B7Q0C0"/>
<dbReference type="InterPro" id="IPR026524">
    <property type="entry name" value="LY6G6d/LY6G6f"/>
</dbReference>
<gene>
    <name evidence="8" type="primary">LY6G6D</name>
</gene>
<dbReference type="PANTHER" id="PTHR32286:SF9">
    <property type="entry name" value="LYMPHOCYTE ANTIGEN 6 COMPLEX LOCUS PROTEIN G6D"/>
    <property type="match status" value="1"/>
</dbReference>
<protein>
    <submittedName>
        <fullName evidence="8">Lymphocyte antigen 6 complex locus protein G6d</fullName>
    </submittedName>
</protein>
<evidence type="ECO:0000256" key="4">
    <source>
        <dbReference type="ARBA" id="ARBA00023136"/>
    </source>
</evidence>
<name>A0A8B7Q0C0_HIPAR</name>
<reference evidence="8" key="1">
    <citation type="submission" date="2025-08" db="UniProtKB">
        <authorList>
            <consortium name="RefSeq"/>
        </authorList>
    </citation>
    <scope>IDENTIFICATION</scope>
    <source>
        <tissue evidence="8">Muscle</tissue>
    </source>
</reference>
<dbReference type="GO" id="GO:0045202">
    <property type="term" value="C:synapse"/>
    <property type="evidence" value="ECO:0007669"/>
    <property type="project" value="GOC"/>
</dbReference>
<dbReference type="CTD" id="58530"/>
<dbReference type="RefSeq" id="XP_019482260.1">
    <property type="nucleotide sequence ID" value="XM_019626715.1"/>
</dbReference>
<keyword evidence="3" id="KW-0732">Signal</keyword>
<evidence type="ECO:0000256" key="5">
    <source>
        <dbReference type="ARBA" id="ARBA00023157"/>
    </source>
</evidence>